<evidence type="ECO:0000313" key="3">
    <source>
        <dbReference type="Proteomes" id="UP000275910"/>
    </source>
</evidence>
<dbReference type="PANTHER" id="PTHR10900:SF77">
    <property type="entry name" value="FI19380P1"/>
    <property type="match status" value="1"/>
</dbReference>
<dbReference type="InterPro" id="IPR000782">
    <property type="entry name" value="FAS1_domain"/>
</dbReference>
<organism evidence="2 3">
    <name type="scientific">Lysobacter enzymogenes</name>
    <dbReference type="NCBI Taxonomy" id="69"/>
    <lineage>
        <taxon>Bacteria</taxon>
        <taxon>Pseudomonadati</taxon>
        <taxon>Pseudomonadota</taxon>
        <taxon>Gammaproteobacteria</taxon>
        <taxon>Lysobacterales</taxon>
        <taxon>Lysobacteraceae</taxon>
        <taxon>Lysobacter</taxon>
    </lineage>
</organism>
<dbReference type="PROSITE" id="PS50213">
    <property type="entry name" value="FAS1"/>
    <property type="match status" value="1"/>
</dbReference>
<dbReference type="Gene3D" id="2.30.180.10">
    <property type="entry name" value="FAS1 domain"/>
    <property type="match status" value="1"/>
</dbReference>
<dbReference type="SMART" id="SM00554">
    <property type="entry name" value="FAS1"/>
    <property type="match status" value="1"/>
</dbReference>
<comment type="caution">
    <text evidence="2">The sequence shown here is derived from an EMBL/GenBank/DDBJ whole genome shotgun (WGS) entry which is preliminary data.</text>
</comment>
<feature type="domain" description="FAS1" evidence="1">
    <location>
        <begin position="11"/>
        <end position="143"/>
    </location>
</feature>
<dbReference type="FunFam" id="2.30.180.10:FF:000014">
    <property type="entry name" value="Stabilin 1"/>
    <property type="match status" value="1"/>
</dbReference>
<evidence type="ECO:0000259" key="1">
    <source>
        <dbReference type="PROSITE" id="PS50213"/>
    </source>
</evidence>
<dbReference type="Pfam" id="PF02469">
    <property type="entry name" value="Fasciclin"/>
    <property type="match status" value="1"/>
</dbReference>
<sequence length="153" mass="16085">MNANQNSVRPVLNLADVASSNGTFNVFLQAIDKAGLKEVLSGAGPHTILAPTDAAFEGLPPGRLDELFKPENKRELADIVNYHVIKGRRTSAELGKWSSARTANGQEAIVEQSGDKLTIGGATVTSRDLDSSNGILHGIDKVNIPTAAADKPA</sequence>
<reference evidence="2 3" key="1">
    <citation type="submission" date="2018-10" db="EMBL/GenBank/DDBJ databases">
        <title>The genome of Lysobacter enzymogenes OH11.</title>
        <authorList>
            <person name="Liu F."/>
            <person name="Zhao Y."/>
            <person name="Qian G."/>
            <person name="Chen Y."/>
            <person name="Xu H."/>
        </authorList>
    </citation>
    <scope>NUCLEOTIDE SEQUENCE [LARGE SCALE GENOMIC DNA]</scope>
    <source>
        <strain evidence="2 3">OH11</strain>
    </source>
</reference>
<dbReference type="AlphaFoldDB" id="A0A3N2RHL1"/>
<dbReference type="Proteomes" id="UP000275910">
    <property type="component" value="Unassembled WGS sequence"/>
</dbReference>
<dbReference type="PANTHER" id="PTHR10900">
    <property type="entry name" value="PERIOSTIN-RELATED"/>
    <property type="match status" value="1"/>
</dbReference>
<accession>A0A3N2RHL1</accession>
<dbReference type="GO" id="GO:0005615">
    <property type="term" value="C:extracellular space"/>
    <property type="evidence" value="ECO:0007669"/>
    <property type="project" value="TreeGrafter"/>
</dbReference>
<dbReference type="InterPro" id="IPR050904">
    <property type="entry name" value="Adhesion/Biosynth-related"/>
</dbReference>
<name>A0A3N2RHL1_LYSEN</name>
<evidence type="ECO:0000313" key="2">
    <source>
        <dbReference type="EMBL" id="ROU06935.1"/>
    </source>
</evidence>
<dbReference type="SUPFAM" id="SSF82153">
    <property type="entry name" value="FAS1 domain"/>
    <property type="match status" value="1"/>
</dbReference>
<gene>
    <name evidence="2" type="ORF">D9T17_10440</name>
</gene>
<dbReference type="InterPro" id="IPR036378">
    <property type="entry name" value="FAS1_dom_sf"/>
</dbReference>
<protein>
    <submittedName>
        <fullName evidence="2">Fasciclin domain-containing protein</fullName>
    </submittedName>
</protein>
<dbReference type="EMBL" id="RCTY01000024">
    <property type="protein sequence ID" value="ROU06935.1"/>
    <property type="molecule type" value="Genomic_DNA"/>
</dbReference>
<dbReference type="RefSeq" id="WP_123647356.1">
    <property type="nucleotide sequence ID" value="NZ_RCTY01000024.1"/>
</dbReference>
<proteinExistence type="predicted"/>